<dbReference type="EMBL" id="ML977679">
    <property type="protein sequence ID" value="KAF1993920.1"/>
    <property type="molecule type" value="Genomic_DNA"/>
</dbReference>
<dbReference type="Proteomes" id="UP000799779">
    <property type="component" value="Unassembled WGS sequence"/>
</dbReference>
<evidence type="ECO:0000313" key="1">
    <source>
        <dbReference type="EMBL" id="KAF1993920.1"/>
    </source>
</evidence>
<dbReference type="OrthoDB" id="4179687at2759"/>
<evidence type="ECO:0000313" key="2">
    <source>
        <dbReference type="Proteomes" id="UP000799779"/>
    </source>
</evidence>
<accession>A0A6A5VWZ1</accession>
<dbReference type="AlphaFoldDB" id="A0A6A5VWZ1"/>
<protein>
    <recommendedName>
        <fullName evidence="3">Glyoxalase-like domain-containing protein</fullName>
    </recommendedName>
</protein>
<proteinExistence type="predicted"/>
<evidence type="ECO:0008006" key="3">
    <source>
        <dbReference type="Google" id="ProtNLM"/>
    </source>
</evidence>
<organism evidence="1 2">
    <name type="scientific">Amniculicola lignicola CBS 123094</name>
    <dbReference type="NCBI Taxonomy" id="1392246"/>
    <lineage>
        <taxon>Eukaryota</taxon>
        <taxon>Fungi</taxon>
        <taxon>Dikarya</taxon>
        <taxon>Ascomycota</taxon>
        <taxon>Pezizomycotina</taxon>
        <taxon>Dothideomycetes</taxon>
        <taxon>Pleosporomycetidae</taxon>
        <taxon>Pleosporales</taxon>
        <taxon>Amniculicolaceae</taxon>
        <taxon>Amniculicola</taxon>
    </lineage>
</organism>
<name>A0A6A5VWZ1_9PLEO</name>
<sequence>MAEAKNRPTRLRQIALVVEDLEKAKKQLTYILGVGVLFEDPAVEQFGLKNFLVVSPIKPSTTAGRLLQKRGEGGYMIIMQNISAASRRDHITSNNLGRTIWGYDNDDVTCVQYHPKGIPGGMMPELDSHAPCASNPTPLQSRFSPWHACGSDYPRYVEHMKRAEHLNLEGCILRLAPADMGHEKAARRWEEIFGVARSRNLVAFTNARLGFMSGREGDREGSVSITVGVKGRENFQQILDRSREMGLCGDEWINMCGVKWYFSFTGHMGGQHKL</sequence>
<keyword evidence="2" id="KW-1185">Reference proteome</keyword>
<gene>
    <name evidence="1" type="ORF">P154DRAFT_587543</name>
</gene>
<reference evidence="1" key="1">
    <citation type="journal article" date="2020" name="Stud. Mycol.">
        <title>101 Dothideomycetes genomes: a test case for predicting lifestyles and emergence of pathogens.</title>
        <authorList>
            <person name="Haridas S."/>
            <person name="Albert R."/>
            <person name="Binder M."/>
            <person name="Bloem J."/>
            <person name="Labutti K."/>
            <person name="Salamov A."/>
            <person name="Andreopoulos B."/>
            <person name="Baker S."/>
            <person name="Barry K."/>
            <person name="Bills G."/>
            <person name="Bluhm B."/>
            <person name="Cannon C."/>
            <person name="Castanera R."/>
            <person name="Culley D."/>
            <person name="Daum C."/>
            <person name="Ezra D."/>
            <person name="Gonzalez J."/>
            <person name="Henrissat B."/>
            <person name="Kuo A."/>
            <person name="Liang C."/>
            <person name="Lipzen A."/>
            <person name="Lutzoni F."/>
            <person name="Magnuson J."/>
            <person name="Mondo S."/>
            <person name="Nolan M."/>
            <person name="Ohm R."/>
            <person name="Pangilinan J."/>
            <person name="Park H.-J."/>
            <person name="Ramirez L."/>
            <person name="Alfaro M."/>
            <person name="Sun H."/>
            <person name="Tritt A."/>
            <person name="Yoshinaga Y."/>
            <person name="Zwiers L.-H."/>
            <person name="Turgeon B."/>
            <person name="Goodwin S."/>
            <person name="Spatafora J."/>
            <person name="Crous P."/>
            <person name="Grigoriev I."/>
        </authorList>
    </citation>
    <scope>NUCLEOTIDE SEQUENCE</scope>
    <source>
        <strain evidence="1">CBS 123094</strain>
    </source>
</reference>